<dbReference type="GO" id="GO:0008170">
    <property type="term" value="F:N-methyltransferase activity"/>
    <property type="evidence" value="ECO:0007669"/>
    <property type="project" value="UniProtKB-ARBA"/>
</dbReference>
<dbReference type="PROSITE" id="PS50865">
    <property type="entry name" value="ZF_MYND_2"/>
    <property type="match status" value="1"/>
</dbReference>
<dbReference type="SUPFAM" id="SSF144232">
    <property type="entry name" value="HIT/MYND zinc finger-like"/>
    <property type="match status" value="1"/>
</dbReference>
<dbReference type="InParanoid" id="B0WBC8"/>
<evidence type="ECO:0000256" key="2">
    <source>
        <dbReference type="ARBA" id="ARBA00022771"/>
    </source>
</evidence>
<dbReference type="Gene3D" id="1.10.220.160">
    <property type="match status" value="1"/>
</dbReference>
<dbReference type="EMBL" id="DS231878">
    <property type="protein sequence ID" value="EDS42272.1"/>
    <property type="molecule type" value="Genomic_DNA"/>
</dbReference>
<dbReference type="KEGG" id="cqu:CpipJ_CPIJ004426"/>
<dbReference type="PANTHER" id="PTHR47111:SF1">
    <property type="entry name" value="SET AND MYND DOMAIN-CONTAINING PROTEIN 4"/>
    <property type="match status" value="1"/>
</dbReference>
<keyword evidence="9" id="KW-1185">Reference proteome</keyword>
<dbReference type="InterPro" id="IPR046341">
    <property type="entry name" value="SET_dom_sf"/>
</dbReference>
<dbReference type="GO" id="GO:0008757">
    <property type="term" value="F:S-adenosylmethionine-dependent methyltransferase activity"/>
    <property type="evidence" value="ECO:0007669"/>
    <property type="project" value="UniProtKB-ARBA"/>
</dbReference>
<dbReference type="eggNOG" id="KOG2084">
    <property type="taxonomic scope" value="Eukaryota"/>
</dbReference>
<evidence type="ECO:0000259" key="5">
    <source>
        <dbReference type="PROSITE" id="PS50280"/>
    </source>
</evidence>
<gene>
    <name evidence="8" type="primary">6035899</name>
    <name evidence="7" type="ORF">CpipJ_CPIJ004426</name>
</gene>
<dbReference type="PANTHER" id="PTHR47111">
    <property type="entry name" value="BCDNA.LD29892"/>
    <property type="match status" value="1"/>
</dbReference>
<dbReference type="VEuPathDB" id="VectorBase:CQUJHB015222"/>
<keyword evidence="1" id="KW-0479">Metal-binding</keyword>
<sequence length="565" mass="64359">MNESPTVTRLQDNFCDNLIRGGGNVFDRSLKENEVLQLVERDGQLDSVQELGKCNSTAATLRTTANRLYRERQFDDALICYNESICYAEPGSDQLGMASAVYYEQGEFELALYNIDLAKRNNYPERLLRKLLARELNCKQQIAAGHSKGTVPCPRMDINVDTNPRIPFLAKGIVMTYDPKFGRGLYAEREFNPGDIIINEKLELCGLDYGYVYRHCNQCGADFSYSLIPCPACTFCMYCSEECLEMNWKFYHRFECGVATKLCSVSCITDMLFVRLFFYGLSQFVDDLPTMMEFCEPEVTELSNPLKLDYTNLNRLEVFKAMHNTKPRVGVDDNEDVVKCTAACYYVAFLNNPVVNSIISTAAHRQFFHQSLLRYTRVALALMTSCVNSYGQTINVIRPIGSLFNHSCDPNATMVVDSGGAKVILLRPLGKGEQIFISNGPTWWLPEVSKVLHFKCQCVACDQGPRGREWRKPMERPLPPKARQDIQTLQAIIRWENPNNAARLNAIQQFVKRYTHLHPQEKDNDLGLCRINNFPWCDLIISELFGATTHPRKVSESKLNPALRF</sequence>
<dbReference type="AlphaFoldDB" id="B0WBC8"/>
<dbReference type="Pfam" id="PF00856">
    <property type="entry name" value="SET"/>
    <property type="match status" value="1"/>
</dbReference>
<dbReference type="Gene3D" id="2.170.270.10">
    <property type="entry name" value="SET domain"/>
    <property type="match status" value="1"/>
</dbReference>
<dbReference type="Pfam" id="PF01753">
    <property type="entry name" value="zf-MYND"/>
    <property type="match status" value="1"/>
</dbReference>
<organism>
    <name type="scientific">Culex quinquefasciatus</name>
    <name type="common">Southern house mosquito</name>
    <name type="synonym">Culex pungens</name>
    <dbReference type="NCBI Taxonomy" id="7176"/>
    <lineage>
        <taxon>Eukaryota</taxon>
        <taxon>Metazoa</taxon>
        <taxon>Ecdysozoa</taxon>
        <taxon>Arthropoda</taxon>
        <taxon>Hexapoda</taxon>
        <taxon>Insecta</taxon>
        <taxon>Pterygota</taxon>
        <taxon>Neoptera</taxon>
        <taxon>Endopterygota</taxon>
        <taxon>Diptera</taxon>
        <taxon>Nematocera</taxon>
        <taxon>Culicoidea</taxon>
        <taxon>Culicidae</taxon>
        <taxon>Culicinae</taxon>
        <taxon>Culicini</taxon>
        <taxon>Culex</taxon>
        <taxon>Culex</taxon>
    </lineage>
</organism>
<evidence type="ECO:0000313" key="9">
    <source>
        <dbReference type="Proteomes" id="UP000002320"/>
    </source>
</evidence>
<dbReference type="Proteomes" id="UP000002320">
    <property type="component" value="Unassembled WGS sequence"/>
</dbReference>
<evidence type="ECO:0000259" key="6">
    <source>
        <dbReference type="PROSITE" id="PS50865"/>
    </source>
</evidence>
<feature type="domain" description="SET" evidence="5">
    <location>
        <begin position="171"/>
        <end position="440"/>
    </location>
</feature>
<evidence type="ECO:0000256" key="3">
    <source>
        <dbReference type="ARBA" id="ARBA00022833"/>
    </source>
</evidence>
<keyword evidence="3" id="KW-0862">Zinc</keyword>
<dbReference type="OrthoDB" id="6054366at2759"/>
<dbReference type="InterPro" id="IPR002893">
    <property type="entry name" value="Znf_MYND"/>
</dbReference>
<evidence type="ECO:0000313" key="7">
    <source>
        <dbReference type="EMBL" id="EDS42272.1"/>
    </source>
</evidence>
<dbReference type="Gene3D" id="6.10.140.2220">
    <property type="match status" value="1"/>
</dbReference>
<dbReference type="HOGENOM" id="CLU_021727_4_1_1"/>
<feature type="domain" description="MYND-type" evidence="6">
    <location>
        <begin position="216"/>
        <end position="256"/>
    </location>
</feature>
<protein>
    <recommendedName>
        <fullName evidence="10">SET and MYND domain-containing protein 4</fullName>
    </recommendedName>
</protein>
<evidence type="ECO:0000256" key="1">
    <source>
        <dbReference type="ARBA" id="ARBA00022723"/>
    </source>
</evidence>
<reference evidence="8" key="2">
    <citation type="submission" date="2020-05" db="UniProtKB">
        <authorList>
            <consortium name="EnsemblMetazoa"/>
        </authorList>
    </citation>
    <scope>IDENTIFICATION</scope>
    <source>
        <strain evidence="8">JHB</strain>
    </source>
</reference>
<proteinExistence type="predicted"/>
<dbReference type="EnsemblMetazoa" id="CPIJ004426-RA">
    <property type="protein sequence ID" value="CPIJ004426-PA"/>
    <property type="gene ID" value="CPIJ004426"/>
</dbReference>
<dbReference type="SUPFAM" id="SSF48452">
    <property type="entry name" value="TPR-like"/>
    <property type="match status" value="1"/>
</dbReference>
<dbReference type="GO" id="GO:0008270">
    <property type="term" value="F:zinc ion binding"/>
    <property type="evidence" value="ECO:0007669"/>
    <property type="project" value="UniProtKB-KW"/>
</dbReference>
<dbReference type="VEuPathDB" id="VectorBase:CPIJ004426"/>
<dbReference type="GO" id="GO:0008276">
    <property type="term" value="F:protein methyltransferase activity"/>
    <property type="evidence" value="ECO:0007669"/>
    <property type="project" value="UniProtKB-ARBA"/>
</dbReference>
<dbReference type="Gene3D" id="1.25.40.10">
    <property type="entry name" value="Tetratricopeptide repeat domain"/>
    <property type="match status" value="1"/>
</dbReference>
<dbReference type="SUPFAM" id="SSF82199">
    <property type="entry name" value="SET domain"/>
    <property type="match status" value="1"/>
</dbReference>
<name>B0WBC8_CULQU</name>
<accession>B0WBC8</accession>
<dbReference type="PROSITE" id="PS50280">
    <property type="entry name" value="SET"/>
    <property type="match status" value="1"/>
</dbReference>
<reference evidence="7" key="1">
    <citation type="submission" date="2007-03" db="EMBL/GenBank/DDBJ databases">
        <title>Annotation of Culex pipiens quinquefasciatus.</title>
        <authorList>
            <consortium name="The Broad Institute Genome Sequencing Platform"/>
            <person name="Atkinson P.W."/>
            <person name="Hemingway J."/>
            <person name="Christensen B.M."/>
            <person name="Higgs S."/>
            <person name="Kodira C."/>
            <person name="Hannick L."/>
            <person name="Megy K."/>
            <person name="O'Leary S."/>
            <person name="Pearson M."/>
            <person name="Haas B.J."/>
            <person name="Mauceli E."/>
            <person name="Wortman J.R."/>
            <person name="Lee N.H."/>
            <person name="Guigo R."/>
            <person name="Stanke M."/>
            <person name="Alvarado L."/>
            <person name="Amedeo P."/>
            <person name="Antoine C.H."/>
            <person name="Arensburger P."/>
            <person name="Bidwell S.L."/>
            <person name="Crawford M."/>
            <person name="Camaro F."/>
            <person name="Devon K."/>
            <person name="Engels R."/>
            <person name="Hammond M."/>
            <person name="Howarth C."/>
            <person name="Koehrsen M."/>
            <person name="Lawson D."/>
            <person name="Montgomery P."/>
            <person name="Nene V."/>
            <person name="Nusbaum C."/>
            <person name="Puiu D."/>
            <person name="Romero-Severson J."/>
            <person name="Severson D.W."/>
            <person name="Shumway M."/>
            <person name="Sisk P."/>
            <person name="Stolte C."/>
            <person name="Zeng Q."/>
            <person name="Eisenstadt E."/>
            <person name="Fraser-Liggett C."/>
            <person name="Strausberg R."/>
            <person name="Galagan J."/>
            <person name="Birren B."/>
            <person name="Collins F.H."/>
        </authorList>
    </citation>
    <scope>NUCLEOTIDE SEQUENCE [LARGE SCALE GENOMIC DNA]</scope>
    <source>
        <strain evidence="7">JHB</strain>
    </source>
</reference>
<dbReference type="InterPro" id="IPR001214">
    <property type="entry name" value="SET_dom"/>
</dbReference>
<evidence type="ECO:0000256" key="4">
    <source>
        <dbReference type="PROSITE-ProRule" id="PRU00134"/>
    </source>
</evidence>
<evidence type="ECO:0008006" key="10">
    <source>
        <dbReference type="Google" id="ProtNLM"/>
    </source>
</evidence>
<evidence type="ECO:0000313" key="8">
    <source>
        <dbReference type="EnsemblMetazoa" id="CPIJ004426-PA"/>
    </source>
</evidence>
<dbReference type="InterPro" id="IPR011990">
    <property type="entry name" value="TPR-like_helical_dom_sf"/>
</dbReference>
<keyword evidence="2 4" id="KW-0863">Zinc-finger</keyword>